<gene>
    <name evidence="13" type="ORF">ABEG18_01640</name>
</gene>
<sequence>MSFHEKLEHLGRRFRERLGPHLAEAFALDMDALDGVRKRALREGETFPGARLADQDGRVVDLHQVYQQGPVLLTFYRGGWCPFCRLALGEFEAAAQDAAPAGVQAFAVSPEQPRFAQDTMAENGLSFGILYDEGGRLADAAGVRVAVPPDRRAILTPSDTPLPERNGDESWTLPLPATYVIERGGRIAFAHIDPDFRRRLSRDEIKAALARSLAQPAAG</sequence>
<keyword evidence="7" id="KW-0676">Redox-active center</keyword>
<organism evidence="13">
    <name type="scientific">Alsobacter sp. KACC 23698</name>
    <dbReference type="NCBI Taxonomy" id="3149229"/>
    <lineage>
        <taxon>Bacteria</taxon>
        <taxon>Pseudomonadati</taxon>
        <taxon>Pseudomonadota</taxon>
        <taxon>Alphaproteobacteria</taxon>
        <taxon>Hyphomicrobiales</taxon>
        <taxon>Alsobacteraceae</taxon>
        <taxon>Alsobacter</taxon>
    </lineage>
</organism>
<evidence type="ECO:0000256" key="9">
    <source>
        <dbReference type="ARBA" id="ARBA00038489"/>
    </source>
</evidence>
<comment type="function">
    <text evidence="1">Thiol-specific peroxidase that catalyzes the reduction of hydrogen peroxide and organic hydroperoxides to water and alcohols, respectively. Plays a role in cell protection against oxidative stress by detoxifying peroxides and as sensor of hydrogen peroxide-mediated signaling events.</text>
</comment>
<proteinExistence type="inferred from homology"/>
<dbReference type="PANTHER" id="PTHR42801">
    <property type="entry name" value="THIOREDOXIN-DEPENDENT PEROXIDE REDUCTASE"/>
    <property type="match status" value="1"/>
</dbReference>
<dbReference type="Pfam" id="PF00578">
    <property type="entry name" value="AhpC-TSA"/>
    <property type="match status" value="1"/>
</dbReference>
<evidence type="ECO:0000256" key="4">
    <source>
        <dbReference type="ARBA" id="ARBA00022862"/>
    </source>
</evidence>
<dbReference type="InterPro" id="IPR050924">
    <property type="entry name" value="Peroxiredoxin_BCP/PrxQ"/>
</dbReference>
<dbReference type="EC" id="1.11.1.24" evidence="2"/>
<dbReference type="Gene3D" id="3.40.30.10">
    <property type="entry name" value="Glutaredoxin"/>
    <property type="match status" value="1"/>
</dbReference>
<dbReference type="SUPFAM" id="SSF52833">
    <property type="entry name" value="Thioredoxin-like"/>
    <property type="match status" value="1"/>
</dbReference>
<evidence type="ECO:0000313" key="13">
    <source>
        <dbReference type="EMBL" id="XBO39517.1"/>
    </source>
</evidence>
<dbReference type="GO" id="GO:0034599">
    <property type="term" value="P:cellular response to oxidative stress"/>
    <property type="evidence" value="ECO:0007669"/>
    <property type="project" value="TreeGrafter"/>
</dbReference>
<evidence type="ECO:0000256" key="6">
    <source>
        <dbReference type="ARBA" id="ARBA00023157"/>
    </source>
</evidence>
<dbReference type="PANTHER" id="PTHR42801:SF7">
    <property type="entry name" value="SLL1159 PROTEIN"/>
    <property type="match status" value="1"/>
</dbReference>
<keyword evidence="3" id="KW-0575">Peroxidase</keyword>
<evidence type="ECO:0000256" key="1">
    <source>
        <dbReference type="ARBA" id="ARBA00003330"/>
    </source>
</evidence>
<feature type="domain" description="Thioredoxin" evidence="12">
    <location>
        <begin position="41"/>
        <end position="214"/>
    </location>
</feature>
<dbReference type="CDD" id="cd02970">
    <property type="entry name" value="PRX_like2"/>
    <property type="match status" value="1"/>
</dbReference>
<dbReference type="GO" id="GO:0008379">
    <property type="term" value="F:thioredoxin peroxidase activity"/>
    <property type="evidence" value="ECO:0007669"/>
    <property type="project" value="TreeGrafter"/>
</dbReference>
<evidence type="ECO:0000256" key="3">
    <source>
        <dbReference type="ARBA" id="ARBA00022559"/>
    </source>
</evidence>
<comment type="similarity">
    <text evidence="9">Belongs to the peroxiredoxin family. BCP/PrxQ subfamily.</text>
</comment>
<dbReference type="PROSITE" id="PS51352">
    <property type="entry name" value="THIOREDOXIN_2"/>
    <property type="match status" value="1"/>
</dbReference>
<accession>A0AAU7JGH0</accession>
<dbReference type="InterPro" id="IPR036249">
    <property type="entry name" value="Thioredoxin-like_sf"/>
</dbReference>
<evidence type="ECO:0000256" key="5">
    <source>
        <dbReference type="ARBA" id="ARBA00023002"/>
    </source>
</evidence>
<dbReference type="GO" id="GO:0005737">
    <property type="term" value="C:cytoplasm"/>
    <property type="evidence" value="ECO:0007669"/>
    <property type="project" value="TreeGrafter"/>
</dbReference>
<name>A0AAU7JGH0_9HYPH</name>
<protein>
    <recommendedName>
        <fullName evidence="2">thioredoxin-dependent peroxiredoxin</fullName>
        <ecNumber evidence="2">1.11.1.24</ecNumber>
    </recommendedName>
    <alternativeName>
        <fullName evidence="8">Thioredoxin peroxidase</fullName>
    </alternativeName>
    <alternativeName>
        <fullName evidence="10">Thioredoxin-dependent peroxiredoxin Bcp</fullName>
    </alternativeName>
</protein>
<dbReference type="AlphaFoldDB" id="A0AAU7JGH0"/>
<evidence type="ECO:0000256" key="11">
    <source>
        <dbReference type="ARBA" id="ARBA00049091"/>
    </source>
</evidence>
<evidence type="ECO:0000256" key="2">
    <source>
        <dbReference type="ARBA" id="ARBA00013017"/>
    </source>
</evidence>
<dbReference type="RefSeq" id="WP_406856362.1">
    <property type="nucleotide sequence ID" value="NZ_CP157484.1"/>
</dbReference>
<keyword evidence="4" id="KW-0049">Antioxidant</keyword>
<reference evidence="13" key="1">
    <citation type="submission" date="2024-05" db="EMBL/GenBank/DDBJ databases">
        <authorList>
            <person name="Kim S."/>
            <person name="Heo J."/>
            <person name="Choi H."/>
            <person name="Choi Y."/>
            <person name="Kwon S.-W."/>
            <person name="Kim Y."/>
        </authorList>
    </citation>
    <scope>NUCLEOTIDE SEQUENCE</scope>
    <source>
        <strain evidence="13">KACC 23698</strain>
    </source>
</reference>
<keyword evidence="6" id="KW-1015">Disulfide bond</keyword>
<comment type="catalytic activity">
    <reaction evidence="11">
        <text>a hydroperoxide + [thioredoxin]-dithiol = an alcohol + [thioredoxin]-disulfide + H2O</text>
        <dbReference type="Rhea" id="RHEA:62620"/>
        <dbReference type="Rhea" id="RHEA-COMP:10698"/>
        <dbReference type="Rhea" id="RHEA-COMP:10700"/>
        <dbReference type="ChEBI" id="CHEBI:15377"/>
        <dbReference type="ChEBI" id="CHEBI:29950"/>
        <dbReference type="ChEBI" id="CHEBI:30879"/>
        <dbReference type="ChEBI" id="CHEBI:35924"/>
        <dbReference type="ChEBI" id="CHEBI:50058"/>
        <dbReference type="EC" id="1.11.1.24"/>
    </reaction>
</comment>
<evidence type="ECO:0000259" key="12">
    <source>
        <dbReference type="PROSITE" id="PS51352"/>
    </source>
</evidence>
<dbReference type="EMBL" id="CP157484">
    <property type="protein sequence ID" value="XBO39517.1"/>
    <property type="molecule type" value="Genomic_DNA"/>
</dbReference>
<dbReference type="InterPro" id="IPR013766">
    <property type="entry name" value="Thioredoxin_domain"/>
</dbReference>
<keyword evidence="5" id="KW-0560">Oxidoreductase</keyword>
<dbReference type="InterPro" id="IPR000866">
    <property type="entry name" value="AhpC/TSA"/>
</dbReference>
<evidence type="ECO:0000256" key="8">
    <source>
        <dbReference type="ARBA" id="ARBA00032824"/>
    </source>
</evidence>
<evidence type="ECO:0000256" key="10">
    <source>
        <dbReference type="ARBA" id="ARBA00042639"/>
    </source>
</evidence>
<evidence type="ECO:0000256" key="7">
    <source>
        <dbReference type="ARBA" id="ARBA00023284"/>
    </source>
</evidence>
<dbReference type="GO" id="GO:0045454">
    <property type="term" value="P:cell redox homeostasis"/>
    <property type="evidence" value="ECO:0007669"/>
    <property type="project" value="TreeGrafter"/>
</dbReference>